<dbReference type="EMBL" id="JACHGR010000006">
    <property type="protein sequence ID" value="MBB6055928.1"/>
    <property type="molecule type" value="Genomic_DNA"/>
</dbReference>
<organism evidence="2 3">
    <name type="scientific">Tolumonas osonensis</name>
    <dbReference type="NCBI Taxonomy" id="675874"/>
    <lineage>
        <taxon>Bacteria</taxon>
        <taxon>Pseudomonadati</taxon>
        <taxon>Pseudomonadota</taxon>
        <taxon>Gammaproteobacteria</taxon>
        <taxon>Aeromonadales</taxon>
        <taxon>Aeromonadaceae</taxon>
        <taxon>Tolumonas</taxon>
    </lineage>
</organism>
<feature type="signal peptide" evidence="1">
    <location>
        <begin position="1"/>
        <end position="21"/>
    </location>
</feature>
<evidence type="ECO:0000313" key="3">
    <source>
        <dbReference type="Proteomes" id="UP000585721"/>
    </source>
</evidence>
<evidence type="ECO:0000313" key="2">
    <source>
        <dbReference type="EMBL" id="MBB6055928.1"/>
    </source>
</evidence>
<sequence length="127" mass="13593">MMKSMTWILLSSLLASSAVQANDSFGAEFSHFAGHTALAGASTYVVDEFWPEVKEPAWVGFTVSTSVAFAGEIYDSTNGHSFSWLDAAVGTLGAAVGSYATDKLYIAPKLETQNGDKTYGMVVVYKF</sequence>
<gene>
    <name evidence="2" type="ORF">HNR75_001858</name>
</gene>
<keyword evidence="3" id="KW-1185">Reference proteome</keyword>
<feature type="chain" id="PRO_5032324275" evidence="1">
    <location>
        <begin position="22"/>
        <end position="127"/>
    </location>
</feature>
<dbReference type="Proteomes" id="UP000585721">
    <property type="component" value="Unassembled WGS sequence"/>
</dbReference>
<dbReference type="RefSeq" id="WP_188026677.1">
    <property type="nucleotide sequence ID" value="NZ_JACHGR010000006.1"/>
</dbReference>
<dbReference type="AlphaFoldDB" id="A0A841GA49"/>
<name>A0A841GA49_9GAMM</name>
<keyword evidence="1" id="KW-0732">Signal</keyword>
<proteinExistence type="predicted"/>
<reference evidence="2 3" key="1">
    <citation type="submission" date="2020-08" db="EMBL/GenBank/DDBJ databases">
        <title>Genomic Encyclopedia of Type Strains, Phase IV (KMG-IV): sequencing the most valuable type-strain genomes for metagenomic binning, comparative biology and taxonomic classification.</title>
        <authorList>
            <person name="Goeker M."/>
        </authorList>
    </citation>
    <scope>NUCLEOTIDE SEQUENCE [LARGE SCALE GENOMIC DNA]</scope>
    <source>
        <strain evidence="2 3">DSM 22975</strain>
    </source>
</reference>
<protein>
    <submittedName>
        <fullName evidence="2">Uncharacterized protein YfiM (DUF2279 family)</fullName>
    </submittedName>
</protein>
<comment type="caution">
    <text evidence="2">The sequence shown here is derived from an EMBL/GenBank/DDBJ whole genome shotgun (WGS) entry which is preliminary data.</text>
</comment>
<evidence type="ECO:0000256" key="1">
    <source>
        <dbReference type="SAM" id="SignalP"/>
    </source>
</evidence>
<accession>A0A841GA49</accession>